<organism evidence="2 3">
    <name type="scientific">Pectobacterium phage Wc4</name>
    <dbReference type="NCBI Taxonomy" id="2652428"/>
    <lineage>
        <taxon>Viruses</taxon>
        <taxon>Duplodnaviria</taxon>
        <taxon>Heunggongvirae</taxon>
        <taxon>Uroviricota</taxon>
        <taxon>Caudoviricetes</taxon>
        <taxon>Andersonviridae</taxon>
        <taxon>Andersonviridae incertae sedis</taxon>
        <taxon>Arnovirus</taxon>
        <taxon>Arnovirus Wc4</taxon>
    </lineage>
</organism>
<evidence type="ECO:0000313" key="2">
    <source>
        <dbReference type="EMBL" id="QFP93876.1"/>
    </source>
</evidence>
<evidence type="ECO:0000313" key="3">
    <source>
        <dbReference type="Proteomes" id="UP000326781"/>
    </source>
</evidence>
<keyword evidence="3" id="KW-1185">Reference proteome</keyword>
<evidence type="ECO:0000259" key="1">
    <source>
        <dbReference type="Pfam" id="PF23854"/>
    </source>
</evidence>
<sequence length="240" mass="24995">MAEPTQQQKDIFKLFEQGKGFKSPLDEGSASLTGSIASAQGAAATLATATNPELAAAGLTPALLANFQTKTTEATGTVTQLTEYGTKATAEFSQRMRIADKYASTAQRFTGVDVGCSAHSGVFGVVNSLGQQAMDTYNEVMNTAQEAIDTLNNAIAQGTALVQGMIDDAVNAINDAITKATEFAQKVVTMIADEAEELARQIAASTHAWLAGVLPDWFGDSCKGSMTDKVSSPELKAAAS</sequence>
<accession>A0A5P8D468</accession>
<reference evidence="2 3" key="1">
    <citation type="submission" date="2019-08" db="EMBL/GenBank/DDBJ databases">
        <title>Six bacteriophages against potato bacterial diseases.</title>
        <authorList>
            <person name="Zhang X."/>
            <person name="Kering K."/>
        </authorList>
    </citation>
    <scope>NUCLEOTIDE SEQUENCE [LARGE SCALE GENOMIC DNA]</scope>
</reference>
<protein>
    <recommendedName>
        <fullName evidence="1">DUF7217 domain-containing protein</fullName>
    </recommendedName>
</protein>
<dbReference type="EMBL" id="MN270891">
    <property type="protein sequence ID" value="QFP93876.1"/>
    <property type="molecule type" value="Genomic_DNA"/>
</dbReference>
<name>A0A5P8D468_9CAUD</name>
<dbReference type="Pfam" id="PF23854">
    <property type="entry name" value="DUF7217"/>
    <property type="match status" value="1"/>
</dbReference>
<feature type="domain" description="DUF7217" evidence="1">
    <location>
        <begin position="7"/>
        <end position="237"/>
    </location>
</feature>
<dbReference type="InterPro" id="IPR055641">
    <property type="entry name" value="DUF7217"/>
</dbReference>
<dbReference type="Proteomes" id="UP000326781">
    <property type="component" value="Segment"/>
</dbReference>
<proteinExistence type="predicted"/>